<evidence type="ECO:0000259" key="2">
    <source>
        <dbReference type="Pfam" id="PF14846"/>
    </source>
</evidence>
<feature type="domain" description="DUF4485" evidence="2">
    <location>
        <begin position="37"/>
        <end position="80"/>
    </location>
</feature>
<feature type="compositionally biased region" description="Low complexity" evidence="1">
    <location>
        <begin position="111"/>
        <end position="124"/>
    </location>
</feature>
<feature type="region of interest" description="Disordered" evidence="1">
    <location>
        <begin position="109"/>
        <end position="128"/>
    </location>
</feature>
<accession>A0A9W6TC66</accession>
<name>A0A9W6TC66_9STRA</name>
<organism evidence="3 4">
    <name type="scientific">Phytophthora lilii</name>
    <dbReference type="NCBI Taxonomy" id="2077276"/>
    <lineage>
        <taxon>Eukaryota</taxon>
        <taxon>Sar</taxon>
        <taxon>Stramenopiles</taxon>
        <taxon>Oomycota</taxon>
        <taxon>Peronosporomycetes</taxon>
        <taxon>Peronosporales</taxon>
        <taxon>Peronosporaceae</taxon>
        <taxon>Phytophthora</taxon>
    </lineage>
</organism>
<evidence type="ECO:0000256" key="1">
    <source>
        <dbReference type="SAM" id="MobiDB-lite"/>
    </source>
</evidence>
<dbReference type="Proteomes" id="UP001165083">
    <property type="component" value="Unassembled WGS sequence"/>
</dbReference>
<keyword evidence="4" id="KW-1185">Reference proteome</keyword>
<protein>
    <submittedName>
        <fullName evidence="3">Unnamed protein product</fullName>
    </submittedName>
</protein>
<evidence type="ECO:0000313" key="4">
    <source>
        <dbReference type="Proteomes" id="UP001165083"/>
    </source>
</evidence>
<dbReference type="OrthoDB" id="78101at2759"/>
<evidence type="ECO:0000313" key="3">
    <source>
        <dbReference type="EMBL" id="GMF10593.1"/>
    </source>
</evidence>
<sequence length="222" mass="25025">MGLTGITTANSSIKHLHNVLTHIQNLSAKASEEGNANKHQHIRVTHWVRKLRSQPTSNPTWLKSVLEYANVLLQMLREGVRGQVCVVLHLHSTAKLQLLSDGRGALHENATTRSVGSSSTISGESRARATQRYPARSRPHLIAPHNNNFNDNVQTVAVVRKASKQIQTQEQDDQWEWQRVWKGAFDKMRQQLQQKTEETDALVTENNVRSYDLCINDSVPAN</sequence>
<dbReference type="InterPro" id="IPR027831">
    <property type="entry name" value="DUF4485"/>
</dbReference>
<proteinExistence type="predicted"/>
<comment type="caution">
    <text evidence="3">The sequence shown here is derived from an EMBL/GenBank/DDBJ whole genome shotgun (WGS) entry which is preliminary data.</text>
</comment>
<reference evidence="3" key="1">
    <citation type="submission" date="2023-04" db="EMBL/GenBank/DDBJ databases">
        <title>Phytophthora lilii NBRC 32176.</title>
        <authorList>
            <person name="Ichikawa N."/>
            <person name="Sato H."/>
            <person name="Tonouchi N."/>
        </authorList>
    </citation>
    <scope>NUCLEOTIDE SEQUENCE</scope>
    <source>
        <strain evidence="3">NBRC 32176</strain>
    </source>
</reference>
<dbReference type="EMBL" id="BSXW01000047">
    <property type="protein sequence ID" value="GMF10593.1"/>
    <property type="molecule type" value="Genomic_DNA"/>
</dbReference>
<gene>
    <name evidence="3" type="ORF">Plil01_000138300</name>
</gene>
<dbReference type="AlphaFoldDB" id="A0A9W6TC66"/>
<dbReference type="Pfam" id="PF14846">
    <property type="entry name" value="DUF4485"/>
    <property type="match status" value="1"/>
</dbReference>